<evidence type="ECO:0000259" key="3">
    <source>
        <dbReference type="PROSITE" id="PS50110"/>
    </source>
</evidence>
<dbReference type="PROSITE" id="PS50110">
    <property type="entry name" value="RESPONSE_REGULATORY"/>
    <property type="match status" value="1"/>
</dbReference>
<gene>
    <name evidence="4" type="ORF">SAMN02745752_01679</name>
</gene>
<name>A0A1K1X309_9GAMM</name>
<dbReference type="InterPro" id="IPR050595">
    <property type="entry name" value="Bact_response_regulator"/>
</dbReference>
<dbReference type="InterPro" id="IPR011006">
    <property type="entry name" value="CheY-like_superfamily"/>
</dbReference>
<organism evidence="4 5">
    <name type="scientific">Marinospirillum alkaliphilum DSM 21637</name>
    <dbReference type="NCBI Taxonomy" id="1122209"/>
    <lineage>
        <taxon>Bacteria</taxon>
        <taxon>Pseudomonadati</taxon>
        <taxon>Pseudomonadota</taxon>
        <taxon>Gammaproteobacteria</taxon>
        <taxon>Oceanospirillales</taxon>
        <taxon>Oceanospirillaceae</taxon>
        <taxon>Marinospirillum</taxon>
    </lineage>
</organism>
<dbReference type="InterPro" id="IPR001789">
    <property type="entry name" value="Sig_transdc_resp-reg_receiver"/>
</dbReference>
<dbReference type="OrthoDB" id="561214at2"/>
<protein>
    <submittedName>
        <fullName evidence="4">Response regulator receiver domain-containing protein</fullName>
    </submittedName>
</protein>
<evidence type="ECO:0000313" key="4">
    <source>
        <dbReference type="EMBL" id="SFX43903.1"/>
    </source>
</evidence>
<proteinExistence type="predicted"/>
<accession>A0A1K1X309</accession>
<evidence type="ECO:0000313" key="5">
    <source>
        <dbReference type="Proteomes" id="UP000182350"/>
    </source>
</evidence>
<dbReference type="SMART" id="SM00448">
    <property type="entry name" value="REC"/>
    <property type="match status" value="1"/>
</dbReference>
<sequence>MLPGQKNNEVTMPQHKPLLVLLEDDPDEAHLLQWQLQQHPEPGFQVLVAETLAAFFQLLKNLPEQPALLLVDLNLPDSSGLNTVTACRSCLPDVPLVVHSGWFDVAEQKDLLAAGAQACLTKGQPPAVLINQLLKLLER</sequence>
<dbReference type="SUPFAM" id="SSF52172">
    <property type="entry name" value="CheY-like"/>
    <property type="match status" value="1"/>
</dbReference>
<dbReference type="AlphaFoldDB" id="A0A1K1X309"/>
<dbReference type="CDD" id="cd00156">
    <property type="entry name" value="REC"/>
    <property type="match status" value="1"/>
</dbReference>
<dbReference type="PANTHER" id="PTHR44591:SF21">
    <property type="entry name" value="TWO-COMPONENT RESPONSE REGULATOR"/>
    <property type="match status" value="1"/>
</dbReference>
<dbReference type="GO" id="GO:0000160">
    <property type="term" value="P:phosphorelay signal transduction system"/>
    <property type="evidence" value="ECO:0007669"/>
    <property type="project" value="InterPro"/>
</dbReference>
<dbReference type="STRING" id="1122209.SAMN02745752_01679"/>
<dbReference type="PANTHER" id="PTHR44591">
    <property type="entry name" value="STRESS RESPONSE REGULATOR PROTEIN 1"/>
    <property type="match status" value="1"/>
</dbReference>
<dbReference type="Gene3D" id="3.40.50.2300">
    <property type="match status" value="1"/>
</dbReference>
<feature type="domain" description="Response regulatory" evidence="3">
    <location>
        <begin position="18"/>
        <end position="137"/>
    </location>
</feature>
<reference evidence="4 5" key="1">
    <citation type="submission" date="2016-11" db="EMBL/GenBank/DDBJ databases">
        <authorList>
            <person name="Jaros S."/>
            <person name="Januszkiewicz K."/>
            <person name="Wedrychowicz H."/>
        </authorList>
    </citation>
    <scope>NUCLEOTIDE SEQUENCE [LARGE SCALE GENOMIC DNA]</scope>
    <source>
        <strain evidence="4 5">DSM 21637</strain>
    </source>
</reference>
<dbReference type="Proteomes" id="UP000182350">
    <property type="component" value="Unassembled WGS sequence"/>
</dbReference>
<dbReference type="Pfam" id="PF00072">
    <property type="entry name" value="Response_reg"/>
    <property type="match status" value="1"/>
</dbReference>
<evidence type="ECO:0000256" key="1">
    <source>
        <dbReference type="ARBA" id="ARBA00022553"/>
    </source>
</evidence>
<keyword evidence="5" id="KW-1185">Reference proteome</keyword>
<dbReference type="EMBL" id="FPJW01000005">
    <property type="protein sequence ID" value="SFX43903.1"/>
    <property type="molecule type" value="Genomic_DNA"/>
</dbReference>
<keyword evidence="1 2" id="KW-0597">Phosphoprotein</keyword>
<feature type="modified residue" description="4-aspartylphosphate" evidence="2">
    <location>
        <position position="72"/>
    </location>
</feature>
<evidence type="ECO:0000256" key="2">
    <source>
        <dbReference type="PROSITE-ProRule" id="PRU00169"/>
    </source>
</evidence>